<comment type="caution">
    <text evidence="1">The sequence shown here is derived from an EMBL/GenBank/DDBJ whole genome shotgun (WGS) entry which is preliminary data.</text>
</comment>
<dbReference type="SUPFAM" id="SSF56219">
    <property type="entry name" value="DNase I-like"/>
    <property type="match status" value="1"/>
</dbReference>
<dbReference type="InterPro" id="IPR036691">
    <property type="entry name" value="Endo/exonu/phosph_ase_sf"/>
</dbReference>
<organism evidence="1 2">
    <name type="scientific">Eumeta variegata</name>
    <name type="common">Bagworm moth</name>
    <name type="synonym">Eumeta japonica</name>
    <dbReference type="NCBI Taxonomy" id="151549"/>
    <lineage>
        <taxon>Eukaryota</taxon>
        <taxon>Metazoa</taxon>
        <taxon>Ecdysozoa</taxon>
        <taxon>Arthropoda</taxon>
        <taxon>Hexapoda</taxon>
        <taxon>Insecta</taxon>
        <taxon>Pterygota</taxon>
        <taxon>Neoptera</taxon>
        <taxon>Endopterygota</taxon>
        <taxon>Lepidoptera</taxon>
        <taxon>Glossata</taxon>
        <taxon>Ditrysia</taxon>
        <taxon>Tineoidea</taxon>
        <taxon>Psychidae</taxon>
        <taxon>Oiketicinae</taxon>
        <taxon>Eumeta</taxon>
    </lineage>
</organism>
<name>A0A4C1VX91_EUMVA</name>
<proteinExistence type="predicted"/>
<sequence length="88" mass="9727">MTCLCKQYELQVDLVILSEPYKHLAGQPWETDVTTKAVIWACGNLPFQSAVNNGSAGFVAASVDGIRYYSCYAPPSLSIAEFTDFWID</sequence>
<dbReference type="EMBL" id="BGZK01000427">
    <property type="protein sequence ID" value="GBP42972.1"/>
    <property type="molecule type" value="Genomic_DNA"/>
</dbReference>
<protein>
    <submittedName>
        <fullName evidence="1">Uncharacterized protein</fullName>
    </submittedName>
</protein>
<evidence type="ECO:0000313" key="1">
    <source>
        <dbReference type="EMBL" id="GBP42972.1"/>
    </source>
</evidence>
<reference evidence="1 2" key="1">
    <citation type="journal article" date="2019" name="Commun. Biol.">
        <title>The bagworm genome reveals a unique fibroin gene that provides high tensile strength.</title>
        <authorList>
            <person name="Kono N."/>
            <person name="Nakamura H."/>
            <person name="Ohtoshi R."/>
            <person name="Tomita M."/>
            <person name="Numata K."/>
            <person name="Arakawa K."/>
        </authorList>
    </citation>
    <scope>NUCLEOTIDE SEQUENCE [LARGE SCALE GENOMIC DNA]</scope>
</reference>
<accession>A0A4C1VX91</accession>
<gene>
    <name evidence="1" type="ORF">EVAR_96469_1</name>
</gene>
<dbReference type="Proteomes" id="UP000299102">
    <property type="component" value="Unassembled WGS sequence"/>
</dbReference>
<keyword evidence="2" id="KW-1185">Reference proteome</keyword>
<dbReference type="AlphaFoldDB" id="A0A4C1VX91"/>
<evidence type="ECO:0000313" key="2">
    <source>
        <dbReference type="Proteomes" id="UP000299102"/>
    </source>
</evidence>
<dbReference type="OrthoDB" id="8068971at2759"/>